<feature type="domain" description="Pyridoxamine 5'-phosphate oxidase N-terminal" evidence="1">
    <location>
        <begin position="8"/>
        <end position="119"/>
    </location>
</feature>
<dbReference type="KEGG" id="phs:C2L64_47905"/>
<dbReference type="PANTHER" id="PTHR40660:SF1">
    <property type="entry name" value="5'-PHOSPHATE OXIDASE PUTATIVE DOMAIN-CONTAINING PROTEIN-RELATED"/>
    <property type="match status" value="1"/>
</dbReference>
<evidence type="ECO:0000259" key="1">
    <source>
        <dbReference type="Pfam" id="PF01243"/>
    </source>
</evidence>
<dbReference type="SUPFAM" id="SSF50475">
    <property type="entry name" value="FMN-binding split barrel"/>
    <property type="match status" value="1"/>
</dbReference>
<evidence type="ECO:0000313" key="2">
    <source>
        <dbReference type="EMBL" id="AUT76174.1"/>
    </source>
</evidence>
<gene>
    <name evidence="2" type="ORF">C2L64_47905</name>
</gene>
<dbReference type="Gene3D" id="2.30.110.10">
    <property type="entry name" value="Electron Transport, Fmn-binding Protein, Chain A"/>
    <property type="match status" value="1"/>
</dbReference>
<dbReference type="EMBL" id="CP026108">
    <property type="protein sequence ID" value="AUT76174.1"/>
    <property type="molecule type" value="Genomic_DNA"/>
</dbReference>
<evidence type="ECO:0000313" key="3">
    <source>
        <dbReference type="Proteomes" id="UP000236649"/>
    </source>
</evidence>
<proteinExistence type="predicted"/>
<accession>A0AAN1JN71</accession>
<sequence length="154" mass="17363">MPILNADMLDVIQRTILSFVATVNEDGSPNLSPKASLIARNDALFFADIASPRTIKNLRRNPEISINVVDVFARRGYRFNGMASVLAAGDVDREYVTEWVRRTNGSDYPVNHVVRVDVREALPLLSPAYLFGEKASEDTLREVYMTKYGVRKRD</sequence>
<dbReference type="Pfam" id="PF01243">
    <property type="entry name" value="PNPOx_N"/>
    <property type="match status" value="1"/>
</dbReference>
<dbReference type="InterPro" id="IPR012349">
    <property type="entry name" value="Split_barrel_FMN-bd"/>
</dbReference>
<dbReference type="InterPro" id="IPR011576">
    <property type="entry name" value="Pyridox_Oxase_N"/>
</dbReference>
<organism evidence="2 3">
    <name type="scientific">Paraburkholderia hospita</name>
    <dbReference type="NCBI Taxonomy" id="169430"/>
    <lineage>
        <taxon>Bacteria</taxon>
        <taxon>Pseudomonadati</taxon>
        <taxon>Pseudomonadota</taxon>
        <taxon>Betaproteobacteria</taxon>
        <taxon>Burkholderiales</taxon>
        <taxon>Burkholderiaceae</taxon>
        <taxon>Paraburkholderia</taxon>
    </lineage>
</organism>
<dbReference type="AlphaFoldDB" id="A0AAN1JN71"/>
<reference evidence="2 3" key="1">
    <citation type="submission" date="2018-01" db="EMBL/GenBank/DDBJ databases">
        <title>Species boundaries and ecological features among Paraburkholderia terrae DSMZ17804T, P. hospita DSMZ17164T and P. caribensis DSMZ13236T.</title>
        <authorList>
            <person name="Pratama A.A."/>
        </authorList>
    </citation>
    <scope>NUCLEOTIDE SEQUENCE [LARGE SCALE GENOMIC DNA]</scope>
    <source>
        <strain evidence="2 3">DSM 17164</strain>
    </source>
</reference>
<protein>
    <submittedName>
        <fullName evidence="2">Pyridoxamine 5'-phosphate oxidase</fullName>
    </submittedName>
</protein>
<dbReference type="PANTHER" id="PTHR40660">
    <property type="entry name" value="5'-PHOSPHATE OXIDASE PUTATIVE DOMAIN-CONTAINING PROTEIN-RELATED"/>
    <property type="match status" value="1"/>
</dbReference>
<dbReference type="Proteomes" id="UP000236649">
    <property type="component" value="Chromosome 4"/>
</dbReference>
<name>A0AAN1JN71_9BURK</name>